<evidence type="ECO:0000256" key="6">
    <source>
        <dbReference type="ARBA" id="ARBA00022692"/>
    </source>
</evidence>
<keyword evidence="4" id="KW-0433">Leucine-rich repeat</keyword>
<keyword evidence="10 12" id="KW-0472">Membrane</keyword>
<dbReference type="InterPro" id="IPR001611">
    <property type="entry name" value="Leu-rich_rpt"/>
</dbReference>
<evidence type="ECO:0000256" key="11">
    <source>
        <dbReference type="ARBA" id="ARBA00023180"/>
    </source>
</evidence>
<sequence>MSGILPPQLGNLSNLRDLELSSMQDIHISDISWLTHLHFLEYVDMSYMNLSSAEMFLVANKIPSLKALILVNCSLPNANQLLTHVNLTKLEQLDLSSNYLGHRIETCWFWNLTSIKELTLDSTYLYGPFPDVLGGMISLQRLEFTNNGNSATMTVDLKNLCDLEFLKLDGSLASGNLTDFVMKLPQCSSSKLQMLSSNHNNMAGMLPNMVGHFTNLEYLYLYNNGITGAIPTGLVNCTSLQSVSLSLNQLSGQIPTLPRSLTNVDLSMNSLSGPLPSDFVAPDLTVLSLSSNYITGHVPRHICKLQNLVFLDLSRNRFVGEFPRCSSMPNLAFLYLSNNNFSGNFPPLLQKCSQLTFLDLAMNKFDGALPVWIGDLVNLRFLQLNHNMFHGDIPANITSLVLLQQFSLASNNISGSIPSALSKLIAMTLKHPPRLESRWFEGTSSLPLLVDILLVVMKQQELKFSGDAVIDMVSIDLSLNYLTGEIPDEITSLNGLLSLNLSWNHLSQKIPSKIGDMKSLESLDLSRNNISDEVPTSLSDLTYLSSLDLSYNNLAGRIPTGRQLDTLYAEDPSMYDGNSRLCGLHLQRNCLGNSPPGHRNQQKSVSAYDPVMFFYIGLMSGFVVGLWLVFCAFLFKRAWRYAYFRIFDELCDKLYEFVVVTWGRINTKATAS</sequence>
<dbReference type="Pfam" id="PF12799">
    <property type="entry name" value="LRR_4"/>
    <property type="match status" value="1"/>
</dbReference>
<evidence type="ECO:0008006" key="15">
    <source>
        <dbReference type="Google" id="ProtNLM"/>
    </source>
</evidence>
<dbReference type="Gramene" id="TraesARI6D03G03614600.1">
    <property type="protein sequence ID" value="TraesARI6D03G03614600.1.CDS1"/>
    <property type="gene ID" value="TraesARI6D03G03614600"/>
</dbReference>
<dbReference type="Gramene" id="TraesLDM6D03G03652640.1">
    <property type="protein sequence ID" value="TraesLDM6D03G03652640.1.CDS1"/>
    <property type="gene ID" value="TraesLDM6D03G03652640"/>
</dbReference>
<dbReference type="InterPro" id="IPR003591">
    <property type="entry name" value="Leu-rich_rpt_typical-subtyp"/>
</dbReference>
<dbReference type="Gramene" id="TraesSTA6D03G03642050.1">
    <property type="protein sequence ID" value="TraesSTA6D03G03642050.1.CDS1"/>
    <property type="gene ID" value="TraesSTA6D03G03642050"/>
</dbReference>
<keyword evidence="8" id="KW-0677">Repeat</keyword>
<evidence type="ECO:0000256" key="12">
    <source>
        <dbReference type="SAM" id="Phobius"/>
    </source>
</evidence>
<protein>
    <recommendedName>
        <fullName evidence="15">Leucine-rich repeat-containing N-terminal plant-type domain-containing protein</fullName>
    </recommendedName>
</protein>
<keyword evidence="9 12" id="KW-1133">Transmembrane helix</keyword>
<dbReference type="AlphaFoldDB" id="A0A3B6QBY4"/>
<dbReference type="Gramene" id="TraesNOR6D03G03690160.1">
    <property type="protein sequence ID" value="TraesNOR6D03G03690160.1.CDS1"/>
    <property type="gene ID" value="TraesNOR6D03G03690160"/>
</dbReference>
<dbReference type="Proteomes" id="UP000019116">
    <property type="component" value="Chromosome 6D"/>
</dbReference>
<dbReference type="GO" id="GO:0009742">
    <property type="term" value="P:brassinosteroid mediated signaling pathway"/>
    <property type="evidence" value="ECO:0007669"/>
    <property type="project" value="UniProtKB-KW"/>
</dbReference>
<evidence type="ECO:0000256" key="1">
    <source>
        <dbReference type="ARBA" id="ARBA00004251"/>
    </source>
</evidence>
<dbReference type="PROSITE" id="PS51450">
    <property type="entry name" value="LRR"/>
    <property type="match status" value="1"/>
</dbReference>
<evidence type="ECO:0000256" key="9">
    <source>
        <dbReference type="ARBA" id="ARBA00022989"/>
    </source>
</evidence>
<dbReference type="PANTHER" id="PTHR48063:SF55">
    <property type="entry name" value="LEUCINE-RICH REPEAT-CONTAINING N-TERMINAL PLANT-TYPE DOMAIN-CONTAINING PROTEIN"/>
    <property type="match status" value="1"/>
</dbReference>
<feature type="transmembrane region" description="Helical" evidence="12">
    <location>
        <begin position="612"/>
        <end position="635"/>
    </location>
</feature>
<dbReference type="PANTHER" id="PTHR48063">
    <property type="entry name" value="LRR RECEPTOR-LIKE KINASE"/>
    <property type="match status" value="1"/>
</dbReference>
<dbReference type="Gramene" id="TraesJAG6D03G03642520.1">
    <property type="protein sequence ID" value="TraesJAG6D03G03642520.1.CDS1"/>
    <property type="gene ID" value="TraesJAG6D03G03642520"/>
</dbReference>
<evidence type="ECO:0000256" key="10">
    <source>
        <dbReference type="ARBA" id="ARBA00023136"/>
    </source>
</evidence>
<dbReference type="FunFam" id="3.80.10.10:FF:000095">
    <property type="entry name" value="LRR receptor-like serine/threonine-protein kinase GSO1"/>
    <property type="match status" value="1"/>
</dbReference>
<dbReference type="InterPro" id="IPR032675">
    <property type="entry name" value="LRR_dom_sf"/>
</dbReference>
<comment type="similarity">
    <text evidence="2">Belongs to the RLP family.</text>
</comment>
<dbReference type="FunFam" id="3.80.10.10:FF:000111">
    <property type="entry name" value="LRR receptor-like serine/threonine-protein kinase ERECTA"/>
    <property type="match status" value="1"/>
</dbReference>
<dbReference type="Gramene" id="TraesMAC6D03G03649360.1">
    <property type="protein sequence ID" value="TraesMAC6D03G03649360.1.CDS1"/>
    <property type="gene ID" value="TraesMAC6D03G03649360"/>
</dbReference>
<evidence type="ECO:0000313" key="14">
    <source>
        <dbReference type="Proteomes" id="UP000019116"/>
    </source>
</evidence>
<dbReference type="Gene3D" id="3.80.10.10">
    <property type="entry name" value="Ribonuclease Inhibitor"/>
    <property type="match status" value="3"/>
</dbReference>
<dbReference type="SUPFAM" id="SSF52058">
    <property type="entry name" value="L domain-like"/>
    <property type="match status" value="2"/>
</dbReference>
<dbReference type="InterPro" id="IPR025875">
    <property type="entry name" value="Leu-rich_rpt_4"/>
</dbReference>
<dbReference type="Gramene" id="TraesSYM6D03G03595280.1">
    <property type="protein sequence ID" value="TraesSYM6D03G03595280.1.CDS1"/>
    <property type="gene ID" value="TraesSYM6D03G03595280"/>
</dbReference>
<dbReference type="OMA" id="FISTMIM"/>
<dbReference type="Gramene" id="TraesLAC6D03G03605220.1">
    <property type="protein sequence ID" value="TraesLAC6D03G03605220.1.CDS1"/>
    <property type="gene ID" value="TraesLAC6D03G03605220"/>
</dbReference>
<keyword evidence="14" id="KW-1185">Reference proteome</keyword>
<dbReference type="Gramene" id="TraesCS6D02G036700.1">
    <property type="protein sequence ID" value="TraesCS6D02G036700.1.cds1"/>
    <property type="gene ID" value="TraesCS6D02G036700"/>
</dbReference>
<dbReference type="Gramene" id="TraesROB_scaffold_047819_01G000100.1">
    <property type="protein sequence ID" value="TraesROB_scaffold_047819_01G000100.1"/>
    <property type="gene ID" value="TraesROB_scaffold_047819_01G000100"/>
</dbReference>
<keyword evidence="11" id="KW-0325">Glycoprotein</keyword>
<dbReference type="FunFam" id="3.80.10.10:FF:000649">
    <property type="entry name" value="Leucine Rich Repeat family protein"/>
    <property type="match status" value="1"/>
</dbReference>
<dbReference type="Pfam" id="PF00560">
    <property type="entry name" value="LRR_1"/>
    <property type="match status" value="2"/>
</dbReference>
<evidence type="ECO:0000256" key="2">
    <source>
        <dbReference type="ARBA" id="ARBA00009592"/>
    </source>
</evidence>
<accession>A0A3B6QBY4</accession>
<organism evidence="13">
    <name type="scientific">Triticum aestivum</name>
    <name type="common">Wheat</name>
    <dbReference type="NCBI Taxonomy" id="4565"/>
    <lineage>
        <taxon>Eukaryota</taxon>
        <taxon>Viridiplantae</taxon>
        <taxon>Streptophyta</taxon>
        <taxon>Embryophyta</taxon>
        <taxon>Tracheophyta</taxon>
        <taxon>Spermatophyta</taxon>
        <taxon>Magnoliopsida</taxon>
        <taxon>Liliopsida</taxon>
        <taxon>Poales</taxon>
        <taxon>Poaceae</taxon>
        <taxon>BOP clade</taxon>
        <taxon>Pooideae</taxon>
        <taxon>Triticodae</taxon>
        <taxon>Triticeae</taxon>
        <taxon>Triticinae</taxon>
        <taxon>Triticum</taxon>
    </lineage>
</organism>
<reference evidence="13" key="1">
    <citation type="submission" date="2018-08" db="EMBL/GenBank/DDBJ databases">
        <authorList>
            <person name="Rossello M."/>
        </authorList>
    </citation>
    <scope>NUCLEOTIDE SEQUENCE [LARGE SCALE GENOMIC DNA]</scope>
    <source>
        <strain evidence="13">cv. Chinese Spring</strain>
    </source>
</reference>
<dbReference type="Gramene" id="TraesCAD_scaffold_046205_01G000100.1">
    <property type="protein sequence ID" value="TraesCAD_scaffold_046205_01G000100.1"/>
    <property type="gene ID" value="TraesCAD_scaffold_046205_01G000100"/>
</dbReference>
<dbReference type="Gramene" id="TraesCLE_scaffold_018891_01G000100.1">
    <property type="protein sequence ID" value="TraesCLE_scaffold_018891_01G000100.1"/>
    <property type="gene ID" value="TraesCLE_scaffold_018891_01G000100"/>
</dbReference>
<dbReference type="Gramene" id="TraesCS6D03G0073300.1">
    <property type="protein sequence ID" value="TraesCS6D03G0073300.1.CDS1"/>
    <property type="gene ID" value="TraesCS6D03G0073300"/>
</dbReference>
<evidence type="ECO:0000313" key="13">
    <source>
        <dbReference type="EnsemblPlants" id="TraesCS6D02G036700.1.cds1"/>
    </source>
</evidence>
<keyword evidence="3" id="KW-1003">Cell membrane</keyword>
<name>A0A3B6QBY4_WHEAT</name>
<dbReference type="SMR" id="A0A3B6QBY4"/>
<dbReference type="Pfam" id="PF13855">
    <property type="entry name" value="LRR_8"/>
    <property type="match status" value="2"/>
</dbReference>
<proteinExistence type="inferred from homology"/>
<dbReference type="GO" id="GO:0005886">
    <property type="term" value="C:plasma membrane"/>
    <property type="evidence" value="ECO:0007669"/>
    <property type="project" value="UniProtKB-SubCell"/>
</dbReference>
<evidence type="ECO:0000256" key="8">
    <source>
        <dbReference type="ARBA" id="ARBA00022737"/>
    </source>
</evidence>
<keyword evidence="5" id="KW-1070">Brassinosteroid signaling pathway</keyword>
<keyword evidence="7" id="KW-0732">Signal</keyword>
<evidence type="ECO:0000256" key="7">
    <source>
        <dbReference type="ARBA" id="ARBA00022729"/>
    </source>
</evidence>
<reference evidence="13" key="2">
    <citation type="submission" date="2018-10" db="UniProtKB">
        <authorList>
            <consortium name="EnsemblPlants"/>
        </authorList>
    </citation>
    <scope>IDENTIFICATION</scope>
</reference>
<dbReference type="Gramene" id="TraesJUL6D03G03674380.1">
    <property type="protein sequence ID" value="TraesJUL6D03G03674380.1.CDS1"/>
    <property type="gene ID" value="TraesJUL6D03G03674380"/>
</dbReference>
<dbReference type="OrthoDB" id="598311at2759"/>
<dbReference type="STRING" id="4565.A0A3B6QBY4"/>
<comment type="subcellular location">
    <subcellularLocation>
        <location evidence="1">Cell membrane</location>
        <topology evidence="1">Single-pass type I membrane protein</topology>
    </subcellularLocation>
</comment>
<dbReference type="Gramene" id="TraesWEE_scaffold_040307_01G000100.1">
    <property type="protein sequence ID" value="TraesWEE_scaffold_040307_01G000100.1"/>
    <property type="gene ID" value="TraesWEE_scaffold_040307_01G000100"/>
</dbReference>
<dbReference type="SMART" id="SM00369">
    <property type="entry name" value="LRR_TYP"/>
    <property type="match status" value="6"/>
</dbReference>
<dbReference type="InterPro" id="IPR046956">
    <property type="entry name" value="RLP23-like"/>
</dbReference>
<dbReference type="EnsemblPlants" id="TraesCS6D02G036700.1">
    <property type="protein sequence ID" value="TraesCS6D02G036700.1.cds1"/>
    <property type="gene ID" value="TraesCS6D02G036700"/>
</dbReference>
<keyword evidence="6 12" id="KW-0812">Transmembrane</keyword>
<evidence type="ECO:0000256" key="3">
    <source>
        <dbReference type="ARBA" id="ARBA00022475"/>
    </source>
</evidence>
<evidence type="ECO:0000256" key="4">
    <source>
        <dbReference type="ARBA" id="ARBA00022614"/>
    </source>
</evidence>
<evidence type="ECO:0000256" key="5">
    <source>
        <dbReference type="ARBA" id="ARBA00022626"/>
    </source>
</evidence>